<sequence>MPDRRTYPPFWDLRGHETPMLHPRVTPRGGSYLKPPSPQFSFPLFPRLPREVRLRIWEMTVEPRIVEVRVKYSKQDADYDQVTNRFNKVSPEEGKVFPLFSSTPVPAPLQACREARNHLGTVCYEKAFWDLPVVRPGQAREEMDEKEELGEKELDEAELDDEKEPPLDEKNPEQQRTDSDPTADLPEEEQPPKYVWMNFPQDMLSLGPSLFHHFVSSSSTYASKITALRFQRDLLSSEAEEAGVDLPDLILISKFINIKDLHIICAYGQDVDDWAGVETELEMKFPIPRWEVLVVAPGDNLVVDAYEIDVYEKEEWENSPAGLALRALRSR</sequence>
<feature type="compositionally biased region" description="Basic and acidic residues" evidence="1">
    <location>
        <begin position="164"/>
        <end position="179"/>
    </location>
</feature>
<reference evidence="3" key="1">
    <citation type="journal article" date="2023" name="Mol. Phylogenet. Evol.">
        <title>Genome-scale phylogeny and comparative genomics of the fungal order Sordariales.</title>
        <authorList>
            <person name="Hensen N."/>
            <person name="Bonometti L."/>
            <person name="Westerberg I."/>
            <person name="Brannstrom I.O."/>
            <person name="Guillou S."/>
            <person name="Cros-Aarteil S."/>
            <person name="Calhoun S."/>
            <person name="Haridas S."/>
            <person name="Kuo A."/>
            <person name="Mondo S."/>
            <person name="Pangilinan J."/>
            <person name="Riley R."/>
            <person name="LaButti K."/>
            <person name="Andreopoulos B."/>
            <person name="Lipzen A."/>
            <person name="Chen C."/>
            <person name="Yan M."/>
            <person name="Daum C."/>
            <person name="Ng V."/>
            <person name="Clum A."/>
            <person name="Steindorff A."/>
            <person name="Ohm R.A."/>
            <person name="Martin F."/>
            <person name="Silar P."/>
            <person name="Natvig D.O."/>
            <person name="Lalanne C."/>
            <person name="Gautier V."/>
            <person name="Ament-Velasquez S.L."/>
            <person name="Kruys A."/>
            <person name="Hutchinson M.I."/>
            <person name="Powell A.J."/>
            <person name="Barry K."/>
            <person name="Miller A.N."/>
            <person name="Grigoriev I.V."/>
            <person name="Debuchy R."/>
            <person name="Gladieux P."/>
            <person name="Hiltunen Thoren M."/>
            <person name="Johannesson H."/>
        </authorList>
    </citation>
    <scope>NUCLEOTIDE SEQUENCE</scope>
    <source>
        <strain evidence="3">CBS 626.80</strain>
    </source>
</reference>
<feature type="region of interest" description="Disordered" evidence="1">
    <location>
        <begin position="139"/>
        <end position="188"/>
    </location>
</feature>
<proteinExistence type="predicted"/>
<dbReference type="AlphaFoldDB" id="A0AAN6NVN4"/>
<reference evidence="3" key="2">
    <citation type="submission" date="2023-06" db="EMBL/GenBank/DDBJ databases">
        <authorList>
            <consortium name="Lawrence Berkeley National Laboratory"/>
            <person name="Mondo S.J."/>
            <person name="Hensen N."/>
            <person name="Bonometti L."/>
            <person name="Westerberg I."/>
            <person name="Brannstrom I.O."/>
            <person name="Guillou S."/>
            <person name="Cros-Aarteil S."/>
            <person name="Calhoun S."/>
            <person name="Haridas S."/>
            <person name="Kuo A."/>
            <person name="Pangilinan J."/>
            <person name="Riley R."/>
            <person name="Labutti K."/>
            <person name="Andreopoulos B."/>
            <person name="Lipzen A."/>
            <person name="Chen C."/>
            <person name="Yanf M."/>
            <person name="Daum C."/>
            <person name="Ng V."/>
            <person name="Clum A."/>
            <person name="Steindorff A."/>
            <person name="Ohm R."/>
            <person name="Martin F."/>
            <person name="Silar P."/>
            <person name="Natvig D."/>
            <person name="Lalanne C."/>
            <person name="Gautier V."/>
            <person name="Ament-Velasquez S.L."/>
            <person name="Kruys A."/>
            <person name="Hutchinson M.I."/>
            <person name="Powell A.J."/>
            <person name="Barry K."/>
            <person name="Miller A.N."/>
            <person name="Grigoriev I.V."/>
            <person name="Debuchy R."/>
            <person name="Gladieux P."/>
            <person name="Thoren M.H."/>
            <person name="Johannesson H."/>
        </authorList>
    </citation>
    <scope>NUCLEOTIDE SEQUENCE</scope>
    <source>
        <strain evidence="3">CBS 626.80</strain>
    </source>
</reference>
<feature type="compositionally biased region" description="Acidic residues" evidence="1">
    <location>
        <begin position="144"/>
        <end position="163"/>
    </location>
</feature>
<dbReference type="EMBL" id="MU859115">
    <property type="protein sequence ID" value="KAK3952899.1"/>
    <property type="molecule type" value="Genomic_DNA"/>
</dbReference>
<keyword evidence="4" id="KW-1185">Reference proteome</keyword>
<feature type="domain" description="2EXR" evidence="2">
    <location>
        <begin position="42"/>
        <end position="119"/>
    </location>
</feature>
<evidence type="ECO:0000313" key="4">
    <source>
        <dbReference type="Proteomes" id="UP001303222"/>
    </source>
</evidence>
<dbReference type="PANTHER" id="PTHR35910">
    <property type="entry name" value="2EXR DOMAIN-CONTAINING PROTEIN"/>
    <property type="match status" value="1"/>
</dbReference>
<evidence type="ECO:0000313" key="3">
    <source>
        <dbReference type="EMBL" id="KAK3952899.1"/>
    </source>
</evidence>
<accession>A0AAN6NVN4</accession>
<dbReference type="InterPro" id="IPR045518">
    <property type="entry name" value="2EXR"/>
</dbReference>
<dbReference type="Proteomes" id="UP001303222">
    <property type="component" value="Unassembled WGS sequence"/>
</dbReference>
<comment type="caution">
    <text evidence="3">The sequence shown here is derived from an EMBL/GenBank/DDBJ whole genome shotgun (WGS) entry which is preliminary data.</text>
</comment>
<evidence type="ECO:0000256" key="1">
    <source>
        <dbReference type="SAM" id="MobiDB-lite"/>
    </source>
</evidence>
<dbReference type="Pfam" id="PF20150">
    <property type="entry name" value="2EXR"/>
    <property type="match status" value="1"/>
</dbReference>
<organism evidence="3 4">
    <name type="scientific">Pseudoneurospora amorphoporcata</name>
    <dbReference type="NCBI Taxonomy" id="241081"/>
    <lineage>
        <taxon>Eukaryota</taxon>
        <taxon>Fungi</taxon>
        <taxon>Dikarya</taxon>
        <taxon>Ascomycota</taxon>
        <taxon>Pezizomycotina</taxon>
        <taxon>Sordariomycetes</taxon>
        <taxon>Sordariomycetidae</taxon>
        <taxon>Sordariales</taxon>
        <taxon>Sordariaceae</taxon>
        <taxon>Pseudoneurospora</taxon>
    </lineage>
</organism>
<dbReference type="PANTHER" id="PTHR35910:SF1">
    <property type="entry name" value="2EXR DOMAIN-CONTAINING PROTEIN"/>
    <property type="match status" value="1"/>
</dbReference>
<gene>
    <name evidence="3" type="ORF">QBC32DRAFT_259068</name>
</gene>
<evidence type="ECO:0000259" key="2">
    <source>
        <dbReference type="Pfam" id="PF20150"/>
    </source>
</evidence>
<protein>
    <recommendedName>
        <fullName evidence="2">2EXR domain-containing protein</fullName>
    </recommendedName>
</protein>
<name>A0AAN6NVN4_9PEZI</name>